<proteinExistence type="inferred from homology"/>
<dbReference type="Proteomes" id="UP001320148">
    <property type="component" value="Chromosome"/>
</dbReference>
<dbReference type="InterPro" id="IPR038404">
    <property type="entry name" value="TRAP_DctP_sf"/>
</dbReference>
<sequence length="282" mass="31300">MRKFMAVSLGVFLSLGLLVSEASARQLLRVGLSAPLTSDQGLFARRFKTIVESLSEKDLSVLIFADGAFASEGALLDHLRQGHLAIVTVSSASAVSAVEELGTLVLPGLVETHEEAVKATTGSLGRYWRDLCLTKGGFRLLGWAYGGARTVSARGPLPRNPDALRELVTAAAFDEWRMAPGTVGGPEGVPLYRYYRMHPFVMGETAWQRLSMEQQGILSRAGWEAQQYVMLMQALKPTRREERHCRPVLTRDQIQTWLWPAFYDLLGGREPINRTLDAINWR</sequence>
<evidence type="ECO:0000313" key="4">
    <source>
        <dbReference type="EMBL" id="BCS98536.1"/>
    </source>
</evidence>
<dbReference type="PANTHER" id="PTHR33376:SF7">
    <property type="entry name" value="C4-DICARBOXYLATE-BINDING PROTEIN DCTB"/>
    <property type="match status" value="1"/>
</dbReference>
<evidence type="ECO:0000256" key="1">
    <source>
        <dbReference type="ARBA" id="ARBA00009023"/>
    </source>
</evidence>
<evidence type="ECO:0000256" key="2">
    <source>
        <dbReference type="ARBA" id="ARBA00022448"/>
    </source>
</evidence>
<dbReference type="RefSeq" id="WP_236889927.1">
    <property type="nucleotide sequence ID" value="NZ_AP024488.1"/>
</dbReference>
<accession>A0ABM7PM58</accession>
<dbReference type="Pfam" id="PF03480">
    <property type="entry name" value="DctP"/>
    <property type="match status" value="1"/>
</dbReference>
<comment type="similarity">
    <text evidence="1">Belongs to the bacterial solute-binding protein 7 family.</text>
</comment>
<evidence type="ECO:0000313" key="5">
    <source>
        <dbReference type="Proteomes" id="UP001320148"/>
    </source>
</evidence>
<keyword evidence="2" id="KW-0813">Transport</keyword>
<dbReference type="EMBL" id="AP024488">
    <property type="protein sequence ID" value="BCS98536.1"/>
    <property type="molecule type" value="Genomic_DNA"/>
</dbReference>
<dbReference type="InterPro" id="IPR018389">
    <property type="entry name" value="DctP_fam"/>
</dbReference>
<dbReference type="Gene3D" id="3.40.190.170">
    <property type="entry name" value="Bacterial extracellular solute-binding protein, family 7"/>
    <property type="match status" value="1"/>
</dbReference>
<reference evidence="4 5" key="1">
    <citation type="submission" date="2021-02" db="EMBL/GenBank/DDBJ databases">
        <title>Complete genome of Desulfoluna sp. strain ASN36.</title>
        <authorList>
            <person name="Takahashi A."/>
            <person name="Kojima H."/>
            <person name="Fukui M."/>
        </authorList>
    </citation>
    <scope>NUCLEOTIDE SEQUENCE [LARGE SCALE GENOMIC DNA]</scope>
    <source>
        <strain evidence="4 5">ASN36</strain>
    </source>
</reference>
<organism evidence="4 5">
    <name type="scientific">Desulfoluna limicola</name>
    <dbReference type="NCBI Taxonomy" id="2810562"/>
    <lineage>
        <taxon>Bacteria</taxon>
        <taxon>Pseudomonadati</taxon>
        <taxon>Thermodesulfobacteriota</taxon>
        <taxon>Desulfobacteria</taxon>
        <taxon>Desulfobacterales</taxon>
        <taxon>Desulfolunaceae</taxon>
        <taxon>Desulfoluna</taxon>
    </lineage>
</organism>
<name>A0ABM7PM58_9BACT</name>
<keyword evidence="5" id="KW-1185">Reference proteome</keyword>
<protein>
    <submittedName>
        <fullName evidence="4">Uncharacterized protein</fullName>
    </submittedName>
</protein>
<keyword evidence="3" id="KW-0732">Signal</keyword>
<evidence type="ECO:0000256" key="3">
    <source>
        <dbReference type="ARBA" id="ARBA00022729"/>
    </source>
</evidence>
<gene>
    <name evidence="4" type="ORF">DSLASN_41680</name>
</gene>
<dbReference type="PANTHER" id="PTHR33376">
    <property type="match status" value="1"/>
</dbReference>